<evidence type="ECO:0000313" key="1">
    <source>
        <dbReference type="EMBL" id="AIF15463.1"/>
    </source>
</evidence>
<dbReference type="EC" id="3.1.3.18" evidence="1"/>
<name>A0A075HNE3_9ARCH</name>
<keyword evidence="1" id="KW-0378">Hydrolase</keyword>
<accession>A0A075HNE3</accession>
<protein>
    <submittedName>
        <fullName evidence="1">HAD family hydrolase (Gph)</fullName>
        <ecNumber evidence="1">3.1.3.18</ecNumber>
    </submittedName>
</protein>
<organism evidence="1">
    <name type="scientific">uncultured marine thaumarchaeote KM3_70_D07</name>
    <dbReference type="NCBI Taxonomy" id="1456252"/>
    <lineage>
        <taxon>Archaea</taxon>
        <taxon>Nitrososphaerota</taxon>
        <taxon>environmental samples</taxon>
    </lineage>
</organism>
<dbReference type="EMBL" id="KF901029">
    <property type="protein sequence ID" value="AIF15463.1"/>
    <property type="molecule type" value="Genomic_DNA"/>
</dbReference>
<dbReference type="SUPFAM" id="SSF56784">
    <property type="entry name" value="HAD-like"/>
    <property type="match status" value="1"/>
</dbReference>
<dbReference type="SFLD" id="SFLDG01129">
    <property type="entry name" value="C1.5:_HAD__Beta-PGM__Phosphata"/>
    <property type="match status" value="1"/>
</dbReference>
<sequence>MTAVSRPSGQGAGPRAILFDWDNTLVDSWPTIHDALNVTLTAFGKEPWILDETRSRVRKSMRDSFPKLFGDKWRDAVDVFYERYAAIHVDKLRPIDGAQGMLESLSRTGIYIGVVSNKKGDFLRLEAEHLGWDRFFGAMVGALDADRDKPAADPVDLALATSGIARGPSVWFAGDTDIDMECAYNAGCTPVLVRDPAPRPGEFNTHPPARHFRDCDALCKFINSL</sequence>
<gene>
    <name evidence="1" type="primary">gph</name>
</gene>
<dbReference type="InterPro" id="IPR050155">
    <property type="entry name" value="HAD-like_hydrolase_sf"/>
</dbReference>
<proteinExistence type="predicted"/>
<dbReference type="PANTHER" id="PTHR43434">
    <property type="entry name" value="PHOSPHOGLYCOLATE PHOSPHATASE"/>
    <property type="match status" value="1"/>
</dbReference>
<dbReference type="InterPro" id="IPR041492">
    <property type="entry name" value="HAD_2"/>
</dbReference>
<dbReference type="GO" id="GO:0005829">
    <property type="term" value="C:cytosol"/>
    <property type="evidence" value="ECO:0007669"/>
    <property type="project" value="TreeGrafter"/>
</dbReference>
<dbReference type="GO" id="GO:0008967">
    <property type="term" value="F:phosphoglycolate phosphatase activity"/>
    <property type="evidence" value="ECO:0007669"/>
    <property type="project" value="UniProtKB-EC"/>
</dbReference>
<dbReference type="GO" id="GO:0006281">
    <property type="term" value="P:DNA repair"/>
    <property type="evidence" value="ECO:0007669"/>
    <property type="project" value="TreeGrafter"/>
</dbReference>
<reference evidence="1" key="1">
    <citation type="journal article" date="2014" name="Genome Biol. Evol.">
        <title>Pangenome evidence for extensive interdomain horizontal transfer affecting lineage core and shell genes in uncultured planktonic thaumarchaeota and euryarchaeota.</title>
        <authorList>
            <person name="Deschamps P."/>
            <person name="Zivanovic Y."/>
            <person name="Moreira D."/>
            <person name="Rodriguez-Valera F."/>
            <person name="Lopez-Garcia P."/>
        </authorList>
    </citation>
    <scope>NUCLEOTIDE SEQUENCE</scope>
</reference>
<dbReference type="InterPro" id="IPR036412">
    <property type="entry name" value="HAD-like_sf"/>
</dbReference>
<dbReference type="SFLD" id="SFLDS00003">
    <property type="entry name" value="Haloacid_Dehalogenase"/>
    <property type="match status" value="1"/>
</dbReference>
<dbReference type="Gene3D" id="3.40.50.1000">
    <property type="entry name" value="HAD superfamily/HAD-like"/>
    <property type="match status" value="1"/>
</dbReference>
<dbReference type="AlphaFoldDB" id="A0A075HNE3"/>
<dbReference type="Pfam" id="PF13419">
    <property type="entry name" value="HAD_2"/>
    <property type="match status" value="1"/>
</dbReference>
<dbReference type="PANTHER" id="PTHR43434:SF1">
    <property type="entry name" value="PHOSPHOGLYCOLATE PHOSPHATASE"/>
    <property type="match status" value="1"/>
</dbReference>
<dbReference type="InterPro" id="IPR023214">
    <property type="entry name" value="HAD_sf"/>
</dbReference>
<dbReference type="Gene3D" id="1.10.150.730">
    <property type="match status" value="1"/>
</dbReference>